<proteinExistence type="predicted"/>
<keyword evidence="1" id="KW-0472">Membrane</keyword>
<dbReference type="Proteomes" id="UP000291338">
    <property type="component" value="Unassembled WGS sequence"/>
</dbReference>
<organism evidence="2 3">
    <name type="scientific">Pseudoalteromonas phenolica</name>
    <dbReference type="NCBI Taxonomy" id="161398"/>
    <lineage>
        <taxon>Bacteria</taxon>
        <taxon>Pseudomonadati</taxon>
        <taxon>Pseudomonadota</taxon>
        <taxon>Gammaproteobacteria</taxon>
        <taxon>Alteromonadales</taxon>
        <taxon>Pseudoalteromonadaceae</taxon>
        <taxon>Pseudoalteromonas</taxon>
    </lineage>
</organism>
<dbReference type="EMBL" id="PPSX01000062">
    <property type="protein sequence ID" value="RZQ52226.1"/>
    <property type="molecule type" value="Genomic_DNA"/>
</dbReference>
<evidence type="ECO:0000256" key="1">
    <source>
        <dbReference type="SAM" id="Phobius"/>
    </source>
</evidence>
<sequence length="135" mass="15388">MYEIKSSINFGFYILVVSVIALLLSISTAFNFTAWLEALEIILIFALTLFVCVTLIQTLMGKRTSSWCMNGLSYCNFLGAQRYIPIEQIQQVKVHTIICCKVTHVKLEDKNIFLFSCKLTSQQKSRLAQLGYFAK</sequence>
<evidence type="ECO:0000313" key="2">
    <source>
        <dbReference type="EMBL" id="RZQ52226.1"/>
    </source>
</evidence>
<dbReference type="AlphaFoldDB" id="A0A4Q7ILN9"/>
<protein>
    <submittedName>
        <fullName evidence="2">Uncharacterized protein</fullName>
    </submittedName>
</protein>
<keyword evidence="1" id="KW-0812">Transmembrane</keyword>
<keyword evidence="1" id="KW-1133">Transmembrane helix</keyword>
<gene>
    <name evidence="2" type="ORF">C1E23_15170</name>
</gene>
<name>A0A4Q7ILN9_9GAMM</name>
<comment type="caution">
    <text evidence="2">The sequence shown here is derived from an EMBL/GenBank/DDBJ whole genome shotgun (WGS) entry which is preliminary data.</text>
</comment>
<feature type="transmembrane region" description="Helical" evidence="1">
    <location>
        <begin position="12"/>
        <end position="35"/>
    </location>
</feature>
<accession>A0A4Q7ILN9</accession>
<dbReference type="RefSeq" id="WP_130256383.1">
    <property type="nucleotide sequence ID" value="NZ_PPSX01000062.1"/>
</dbReference>
<feature type="transmembrane region" description="Helical" evidence="1">
    <location>
        <begin position="41"/>
        <end position="60"/>
    </location>
</feature>
<evidence type="ECO:0000313" key="3">
    <source>
        <dbReference type="Proteomes" id="UP000291338"/>
    </source>
</evidence>
<reference evidence="2 3" key="1">
    <citation type="submission" date="2018-01" db="EMBL/GenBank/DDBJ databases">
        <title>Co-occurrence of chitin degradation, pigmentation and bioactivity in marine Pseudoalteromonas.</title>
        <authorList>
            <person name="Paulsen S."/>
            <person name="Gram L."/>
            <person name="Machado H."/>
        </authorList>
    </citation>
    <scope>NUCLEOTIDE SEQUENCE [LARGE SCALE GENOMIC DNA]</scope>
    <source>
        <strain evidence="2 3">S3898</strain>
    </source>
</reference>